<organism evidence="9 10">
    <name type="scientific">Plasmopara halstedii</name>
    <name type="common">Downy mildew of sunflower</name>
    <dbReference type="NCBI Taxonomy" id="4781"/>
    <lineage>
        <taxon>Eukaryota</taxon>
        <taxon>Sar</taxon>
        <taxon>Stramenopiles</taxon>
        <taxon>Oomycota</taxon>
        <taxon>Peronosporomycetes</taxon>
        <taxon>Peronosporales</taxon>
        <taxon>Peronosporaceae</taxon>
        <taxon>Plasmopara</taxon>
    </lineage>
</organism>
<dbReference type="PROSITE" id="PS51319">
    <property type="entry name" value="TFIIS_N"/>
    <property type="match status" value="1"/>
</dbReference>
<dbReference type="SUPFAM" id="SSF47676">
    <property type="entry name" value="Conserved domain common to transcription factors TFIIS, elongin A, CRSP70"/>
    <property type="match status" value="1"/>
</dbReference>
<evidence type="ECO:0000256" key="6">
    <source>
        <dbReference type="SAM" id="MobiDB-lite"/>
    </source>
</evidence>
<dbReference type="OMA" id="PGHHMRG"/>
<feature type="zinc finger region" description="C3H1-type" evidence="5">
    <location>
        <begin position="788"/>
        <end position="816"/>
    </location>
</feature>
<dbReference type="InterPro" id="IPR035441">
    <property type="entry name" value="TFIIS/LEDGF_dom_sf"/>
</dbReference>
<dbReference type="Proteomes" id="UP000054928">
    <property type="component" value="Unassembled WGS sequence"/>
</dbReference>
<keyword evidence="4" id="KW-0539">Nucleus</keyword>
<dbReference type="Pfam" id="PF08711">
    <property type="entry name" value="Med26"/>
    <property type="match status" value="1"/>
</dbReference>
<keyword evidence="2 5" id="KW-0863">Zinc-finger</keyword>
<dbReference type="SUPFAM" id="SSF90229">
    <property type="entry name" value="CCCH zinc finger"/>
    <property type="match status" value="1"/>
</dbReference>
<dbReference type="PANTHER" id="PTHR46557">
    <property type="entry name" value="SERINE/THREONINE-PROTEIN PHOSPHATASE 1 REGULATORY SUBUNIT 10-RELATED"/>
    <property type="match status" value="1"/>
</dbReference>
<keyword evidence="1 5" id="KW-0479">Metal-binding</keyword>
<dbReference type="GO" id="GO:0008270">
    <property type="term" value="F:zinc ion binding"/>
    <property type="evidence" value="ECO:0007669"/>
    <property type="project" value="UniProtKB-KW"/>
</dbReference>
<dbReference type="GO" id="GO:0008157">
    <property type="term" value="F:protein phosphatase 1 binding"/>
    <property type="evidence" value="ECO:0007669"/>
    <property type="project" value="TreeGrafter"/>
</dbReference>
<dbReference type="PROSITE" id="PS50103">
    <property type="entry name" value="ZF_C3H1"/>
    <property type="match status" value="1"/>
</dbReference>
<evidence type="ECO:0000256" key="1">
    <source>
        <dbReference type="ARBA" id="ARBA00022723"/>
    </source>
</evidence>
<dbReference type="Gene3D" id="1.20.930.10">
    <property type="entry name" value="Conserved domain common to transcription factors TFIIS, elongin A, CRSP70"/>
    <property type="match status" value="1"/>
</dbReference>
<dbReference type="InterPro" id="IPR017923">
    <property type="entry name" value="TFIIS_N"/>
</dbReference>
<dbReference type="OrthoDB" id="70632at2759"/>
<dbReference type="SMART" id="SM00356">
    <property type="entry name" value="ZnF_C3H1"/>
    <property type="match status" value="1"/>
</dbReference>
<evidence type="ECO:0000256" key="4">
    <source>
        <dbReference type="PROSITE-ProRule" id="PRU00649"/>
    </source>
</evidence>
<protein>
    <recommendedName>
        <fullName evidence="11">Serine/threonine-protein phosphatase 1 regulatory subunit 10</fullName>
    </recommendedName>
</protein>
<evidence type="ECO:0008006" key="11">
    <source>
        <dbReference type="Google" id="ProtNLM"/>
    </source>
</evidence>
<sequence>MTAGLMIEVECQNHLAMTPLHFGHSAIHGCRQISKAFPQHLTTCLLKMNVNMERTSFTSLLDAQFCGGLQVQQQTLLQTQATPTFSMQGMMPQLHAVGPPQCMKQQSAQQVPVLAPGSHELPTDQAIPNILQSMFNRKDNSRLNPSSAETSLMSLVDGNLRVSSIANLPIFLKILPRCKTEPEQTLGLVVLRATSTANDAKLSNACARAFEKNGGLSLARAWVESSVSWQHNDLLILLLEVLQTLSLQLTSITEARINEPIVKLRKNASDERVKRAAQDLLKHWRSKFTEKERVSMSLSTAPSGKKAQENLRKSLSPTAAAKSSPSTNQGSAKLVPSKQSKVLKKRSIKRLERLPFGGGSVSKSSDLIGSLIQCKSAKDAAIAAATQKPENTGSLDESSDAKLDQDKEFSTSKQSTTTSVGEDPLSMPLPTIQSFKLASTSTVSSKERKKIRWADDNGAELVKVKLIESWRDLVPLDPRHDDHSFMDAKIREHANERNALLAQHRRVPPAVAASLSREWTTPAVISLPQALAARVNVITATDEMRVQDSRRRHQDEYEVLAGEVPISSPKEWERLDEPHRGPPVEIPLSDAVETEPSVLPIPKSTPLMAPPASVASSFGREVYSSGRYSQAQSYDFIDRVEFNGRQTSDAERKLREALGPLQENTVLLLLNNPDVVPQVLEEAQRHGNRVPDARVFEIVEHYRRGRFQAPPSAGATQAFSPFHSQLHLQYGVGMSTGVGFDRQYQQYPPQQGPPGHFLPGKRKADAMSLSQNGVISDALQSFKRPIKKRGTQPCRFFALPMGCKHGSNCHYAHNQTAAGNGPALNGIYNNNNNGTLGMGGRPMIGVRGPGLIDRFSAGYNHHMRGGR</sequence>
<feature type="compositionally biased region" description="Polar residues" evidence="6">
    <location>
        <begin position="411"/>
        <end position="420"/>
    </location>
</feature>
<evidence type="ECO:0000256" key="2">
    <source>
        <dbReference type="ARBA" id="ARBA00022771"/>
    </source>
</evidence>
<reference evidence="10" key="1">
    <citation type="submission" date="2014-09" db="EMBL/GenBank/DDBJ databases">
        <authorList>
            <person name="Sharma Rahul"/>
            <person name="Thines Marco"/>
        </authorList>
    </citation>
    <scope>NUCLEOTIDE SEQUENCE [LARGE SCALE GENOMIC DNA]</scope>
</reference>
<keyword evidence="3 5" id="KW-0862">Zinc</keyword>
<dbReference type="GeneID" id="36409156"/>
<name>A0A0P1ARA1_PLAHL</name>
<feature type="domain" description="C3H1-type" evidence="7">
    <location>
        <begin position="788"/>
        <end position="816"/>
    </location>
</feature>
<evidence type="ECO:0000313" key="9">
    <source>
        <dbReference type="EMBL" id="CEG43810.1"/>
    </source>
</evidence>
<accession>A0A0P1ARA1</accession>
<dbReference type="GO" id="GO:0000785">
    <property type="term" value="C:chromatin"/>
    <property type="evidence" value="ECO:0007669"/>
    <property type="project" value="TreeGrafter"/>
</dbReference>
<comment type="subcellular location">
    <subcellularLocation>
        <location evidence="4">Nucleus</location>
    </subcellularLocation>
</comment>
<feature type="domain" description="TFIIS N-terminal" evidence="8">
    <location>
        <begin position="217"/>
        <end position="291"/>
    </location>
</feature>
<feature type="compositionally biased region" description="Low complexity" evidence="6">
    <location>
        <begin position="313"/>
        <end position="327"/>
    </location>
</feature>
<dbReference type="InterPro" id="IPR000571">
    <property type="entry name" value="Znf_CCCH"/>
</dbReference>
<dbReference type="EMBL" id="CCYD01000810">
    <property type="protein sequence ID" value="CEG43810.1"/>
    <property type="molecule type" value="Genomic_DNA"/>
</dbReference>
<evidence type="ECO:0000259" key="7">
    <source>
        <dbReference type="PROSITE" id="PS50103"/>
    </source>
</evidence>
<feature type="region of interest" description="Disordered" evidence="6">
    <location>
        <begin position="292"/>
        <end position="341"/>
    </location>
</feature>
<dbReference type="GO" id="GO:0005634">
    <property type="term" value="C:nucleus"/>
    <property type="evidence" value="ECO:0007669"/>
    <property type="project" value="UniProtKB-SubCell"/>
</dbReference>
<evidence type="ECO:0000313" key="10">
    <source>
        <dbReference type="Proteomes" id="UP000054928"/>
    </source>
</evidence>
<evidence type="ECO:0000256" key="3">
    <source>
        <dbReference type="ARBA" id="ARBA00022833"/>
    </source>
</evidence>
<evidence type="ECO:0000259" key="8">
    <source>
        <dbReference type="PROSITE" id="PS51319"/>
    </source>
</evidence>
<keyword evidence="10" id="KW-1185">Reference proteome</keyword>
<proteinExistence type="predicted"/>
<feature type="compositionally biased region" description="Basic and acidic residues" evidence="6">
    <location>
        <begin position="399"/>
        <end position="410"/>
    </location>
</feature>
<dbReference type="GO" id="GO:0072357">
    <property type="term" value="C:PTW/PP1 phosphatase complex"/>
    <property type="evidence" value="ECO:0007669"/>
    <property type="project" value="TreeGrafter"/>
</dbReference>
<dbReference type="PANTHER" id="PTHR46557:SF1">
    <property type="entry name" value="SERINE_THREONINE-PROTEIN PHOSPHATASE 1 REGULATORY SUBUNIT 10"/>
    <property type="match status" value="1"/>
</dbReference>
<dbReference type="AlphaFoldDB" id="A0A0P1ARA1"/>
<dbReference type="InterPro" id="IPR036855">
    <property type="entry name" value="Znf_CCCH_sf"/>
</dbReference>
<dbReference type="RefSeq" id="XP_024580179.1">
    <property type="nucleotide sequence ID" value="XM_024729842.1"/>
</dbReference>
<evidence type="ECO:0000256" key="5">
    <source>
        <dbReference type="PROSITE-ProRule" id="PRU00723"/>
    </source>
</evidence>
<feature type="region of interest" description="Disordered" evidence="6">
    <location>
        <begin position="385"/>
        <end position="429"/>
    </location>
</feature>